<feature type="transmembrane region" description="Helical" evidence="1">
    <location>
        <begin position="30"/>
        <end position="58"/>
    </location>
</feature>
<protein>
    <submittedName>
        <fullName evidence="2">Uncharacterized protein</fullName>
    </submittedName>
</protein>
<comment type="caution">
    <text evidence="2">The sequence shown here is derived from an EMBL/GenBank/DDBJ whole genome shotgun (WGS) entry which is preliminary data.</text>
</comment>
<accession>A0A177K6U4</accession>
<proteinExistence type="predicted"/>
<gene>
    <name evidence="2" type="ORF">AYL44_12610</name>
</gene>
<dbReference type="EMBL" id="LSTV01000005">
    <property type="protein sequence ID" value="OAH48864.1"/>
    <property type="molecule type" value="Genomic_DNA"/>
</dbReference>
<dbReference type="OrthoDB" id="4735543at2"/>
<name>A0A177K6U4_9MICO</name>
<feature type="transmembrane region" description="Helical" evidence="1">
    <location>
        <begin position="78"/>
        <end position="101"/>
    </location>
</feature>
<dbReference type="Proteomes" id="UP000076998">
    <property type="component" value="Unassembled WGS sequence"/>
</dbReference>
<organism evidence="2 3">
    <name type="scientific">Microbacterium oleivorans</name>
    <dbReference type="NCBI Taxonomy" id="273677"/>
    <lineage>
        <taxon>Bacteria</taxon>
        <taxon>Bacillati</taxon>
        <taxon>Actinomycetota</taxon>
        <taxon>Actinomycetes</taxon>
        <taxon>Micrococcales</taxon>
        <taxon>Microbacteriaceae</taxon>
        <taxon>Microbacterium</taxon>
    </lineage>
</organism>
<dbReference type="AlphaFoldDB" id="A0A177K6U4"/>
<keyword evidence="1" id="KW-1133">Transmembrane helix</keyword>
<keyword evidence="1" id="KW-0812">Transmembrane</keyword>
<reference evidence="2 3" key="1">
    <citation type="submission" date="2016-02" db="EMBL/GenBank/DDBJ databases">
        <authorList>
            <person name="Wen L."/>
            <person name="He K."/>
            <person name="Yang H."/>
        </authorList>
    </citation>
    <scope>NUCLEOTIDE SEQUENCE [LARGE SCALE GENOMIC DNA]</scope>
    <source>
        <strain evidence="2 3">CD11_3</strain>
    </source>
</reference>
<keyword evidence="1" id="KW-0472">Membrane</keyword>
<evidence type="ECO:0000313" key="3">
    <source>
        <dbReference type="Proteomes" id="UP000076998"/>
    </source>
</evidence>
<sequence>MSTAGFGHLNQRDESVADPVAPFDPLRLCVFATIAAIAAVTGPFAVAVFAGVAIAGYVRARRAGLLRSRCKLGDTRLVLAYLCVLEVLALAAIPLWVVLWMRLLG</sequence>
<dbReference type="RefSeq" id="WP_064003640.1">
    <property type="nucleotide sequence ID" value="NZ_LSTV01000005.1"/>
</dbReference>
<evidence type="ECO:0000313" key="2">
    <source>
        <dbReference type="EMBL" id="OAH48864.1"/>
    </source>
</evidence>
<evidence type="ECO:0000256" key="1">
    <source>
        <dbReference type="SAM" id="Phobius"/>
    </source>
</evidence>